<sequence>MCNMSSRRKATPIRLPSRSPASLSSSNTQVPPTVTANAETTSLETPVAVVTTEASTSHIEEEALRSSTSKMIELEQHRDSPTLKKARLCDEYNPVDDANSLTRNRPNSPDNADASPPGPTASEKSTASSGSQHTSTSSSTAPSDLPDILAQTDNSCTVLIDGHSLREVINSASSHSGKIALISSVIQQLNTIKDRVVNEEAVDTKDIEDDVEKSGFFGANSSSSQQSSPIQKMNPALDELLFRQQMLMQQNQTRFLAMANMLAQSNAQTTSPTANNFNFSFSPPGYDFLANSALNPLANPSFFAHNLAQLTAQTQKGMVSGSPQVDVSRNSMMPESPLNLSSKIKTENLNDMTNSKNALVVAAMLAQNMSNSPINNAGESIDEASATSQNSPNSSGNSTPHHPMSETPAAVAQPARISAPKSPNHIKRPMNAFMVWARDERRKILKACPDMHNSNISKILGSKWKEMSFTDKQPYYEEQSRLSKLHMEKHPDYRYRPRPKRTCMVDGKKVRINEYKNIMKSKPGTTPNGTANNNNPGTVNKNAWGPQMSPDAQPSASSPGASSSSSVSAGIDLLTNSSLLVDLANHHHQQYQRNSQLLHSE</sequence>
<feature type="domain" description="HMG box" evidence="7">
    <location>
        <begin position="426"/>
        <end position="494"/>
    </location>
</feature>
<dbReference type="InterPro" id="IPR036910">
    <property type="entry name" value="HMG_box_dom_sf"/>
</dbReference>
<name>A0A7E4ZZF3_PANRE</name>
<keyword evidence="3" id="KW-0804">Transcription</keyword>
<dbReference type="FunFam" id="1.10.30.10:FF:000003">
    <property type="entry name" value="Putative transcription factor SOX-6"/>
    <property type="match status" value="1"/>
</dbReference>
<dbReference type="PANTHER" id="PTHR45789">
    <property type="entry name" value="FI18025P1"/>
    <property type="match status" value="1"/>
</dbReference>
<dbReference type="CDD" id="cd22042">
    <property type="entry name" value="HMG-box_EGL13-like"/>
    <property type="match status" value="1"/>
</dbReference>
<feature type="region of interest" description="Disordered" evidence="6">
    <location>
        <begin position="1"/>
        <end position="148"/>
    </location>
</feature>
<evidence type="ECO:0000256" key="1">
    <source>
        <dbReference type="ARBA" id="ARBA00023015"/>
    </source>
</evidence>
<evidence type="ECO:0000256" key="4">
    <source>
        <dbReference type="ARBA" id="ARBA00023242"/>
    </source>
</evidence>
<dbReference type="GO" id="GO:0000981">
    <property type="term" value="F:DNA-binding transcription factor activity, RNA polymerase II-specific"/>
    <property type="evidence" value="ECO:0007669"/>
    <property type="project" value="TreeGrafter"/>
</dbReference>
<dbReference type="WBParaSite" id="Pan_g4685.t2">
    <property type="protein sequence ID" value="Pan_g4685.t2"/>
    <property type="gene ID" value="Pan_g4685"/>
</dbReference>
<reference evidence="9" key="2">
    <citation type="submission" date="2020-10" db="UniProtKB">
        <authorList>
            <consortium name="WormBaseParasite"/>
        </authorList>
    </citation>
    <scope>IDENTIFICATION</scope>
</reference>
<dbReference type="SUPFAM" id="SSF47095">
    <property type="entry name" value="HMG-box"/>
    <property type="match status" value="1"/>
</dbReference>
<organism evidence="8 9">
    <name type="scientific">Panagrellus redivivus</name>
    <name type="common">Microworm</name>
    <dbReference type="NCBI Taxonomy" id="6233"/>
    <lineage>
        <taxon>Eukaryota</taxon>
        <taxon>Metazoa</taxon>
        <taxon>Ecdysozoa</taxon>
        <taxon>Nematoda</taxon>
        <taxon>Chromadorea</taxon>
        <taxon>Rhabditida</taxon>
        <taxon>Tylenchina</taxon>
        <taxon>Panagrolaimomorpha</taxon>
        <taxon>Panagrolaimoidea</taxon>
        <taxon>Panagrolaimidae</taxon>
        <taxon>Panagrellus</taxon>
    </lineage>
</organism>
<evidence type="ECO:0000256" key="3">
    <source>
        <dbReference type="ARBA" id="ARBA00023163"/>
    </source>
</evidence>
<keyword evidence="4 5" id="KW-0539">Nucleus</keyword>
<evidence type="ECO:0000256" key="5">
    <source>
        <dbReference type="PROSITE-ProRule" id="PRU00267"/>
    </source>
</evidence>
<feature type="compositionally biased region" description="Low complexity" evidence="6">
    <location>
        <begin position="14"/>
        <end position="26"/>
    </location>
</feature>
<feature type="compositionally biased region" description="Polar residues" evidence="6">
    <location>
        <begin position="27"/>
        <end position="44"/>
    </location>
</feature>
<feature type="region of interest" description="Disordered" evidence="6">
    <location>
        <begin position="517"/>
        <end position="568"/>
    </location>
</feature>
<evidence type="ECO:0000313" key="9">
    <source>
        <dbReference type="WBParaSite" id="Pan_g4685.t2"/>
    </source>
</evidence>
<evidence type="ECO:0000313" key="8">
    <source>
        <dbReference type="Proteomes" id="UP000492821"/>
    </source>
</evidence>
<feature type="compositionally biased region" description="Low complexity" evidence="6">
    <location>
        <begin position="522"/>
        <end position="568"/>
    </location>
</feature>
<accession>A0A7E4ZZF3</accession>
<keyword evidence="8" id="KW-1185">Reference proteome</keyword>
<feature type="compositionally biased region" description="Basic residues" evidence="6">
    <location>
        <begin position="1"/>
        <end position="11"/>
    </location>
</feature>
<evidence type="ECO:0000256" key="6">
    <source>
        <dbReference type="SAM" id="MobiDB-lite"/>
    </source>
</evidence>
<dbReference type="GO" id="GO:0005634">
    <property type="term" value="C:nucleus"/>
    <property type="evidence" value="ECO:0007669"/>
    <property type="project" value="UniProtKB-UniRule"/>
</dbReference>
<proteinExistence type="predicted"/>
<dbReference type="Gene3D" id="1.10.30.10">
    <property type="entry name" value="High mobility group box domain"/>
    <property type="match status" value="1"/>
</dbReference>
<keyword evidence="1" id="KW-0805">Transcription regulation</keyword>
<dbReference type="GO" id="GO:0000978">
    <property type="term" value="F:RNA polymerase II cis-regulatory region sequence-specific DNA binding"/>
    <property type="evidence" value="ECO:0007669"/>
    <property type="project" value="TreeGrafter"/>
</dbReference>
<protein>
    <submittedName>
        <fullName evidence="9">HMG box domain-containing protein</fullName>
    </submittedName>
</protein>
<feature type="DNA-binding region" description="HMG box" evidence="5">
    <location>
        <begin position="426"/>
        <end position="494"/>
    </location>
</feature>
<dbReference type="AlphaFoldDB" id="A0A7E4ZZF3"/>
<feature type="compositionally biased region" description="Low complexity" evidence="6">
    <location>
        <begin position="125"/>
        <end position="143"/>
    </location>
</feature>
<evidence type="ECO:0000256" key="2">
    <source>
        <dbReference type="ARBA" id="ARBA00023125"/>
    </source>
</evidence>
<dbReference type="PROSITE" id="PS50118">
    <property type="entry name" value="HMG_BOX_2"/>
    <property type="match status" value="1"/>
</dbReference>
<dbReference type="Proteomes" id="UP000492821">
    <property type="component" value="Unassembled WGS sequence"/>
</dbReference>
<feature type="compositionally biased region" description="Basic and acidic residues" evidence="6">
    <location>
        <begin position="72"/>
        <end position="90"/>
    </location>
</feature>
<dbReference type="InterPro" id="IPR051356">
    <property type="entry name" value="SOX/SOX-like_TF"/>
</dbReference>
<evidence type="ECO:0000259" key="7">
    <source>
        <dbReference type="PROSITE" id="PS50118"/>
    </source>
</evidence>
<dbReference type="Pfam" id="PF00505">
    <property type="entry name" value="HMG_box"/>
    <property type="match status" value="1"/>
</dbReference>
<dbReference type="GO" id="GO:0045165">
    <property type="term" value="P:cell fate commitment"/>
    <property type="evidence" value="ECO:0007669"/>
    <property type="project" value="TreeGrafter"/>
</dbReference>
<reference evidence="8" key="1">
    <citation type="journal article" date="2013" name="Genetics">
        <title>The draft genome and transcriptome of Panagrellus redivivus are shaped by the harsh demands of a free-living lifestyle.</title>
        <authorList>
            <person name="Srinivasan J."/>
            <person name="Dillman A.R."/>
            <person name="Macchietto M.G."/>
            <person name="Heikkinen L."/>
            <person name="Lakso M."/>
            <person name="Fracchia K.M."/>
            <person name="Antoshechkin I."/>
            <person name="Mortazavi A."/>
            <person name="Wong G."/>
            <person name="Sternberg P.W."/>
        </authorList>
    </citation>
    <scope>NUCLEOTIDE SEQUENCE [LARGE SCALE GENOMIC DNA]</scope>
    <source>
        <strain evidence="8">MT8872</strain>
    </source>
</reference>
<dbReference type="PANTHER" id="PTHR45789:SF2">
    <property type="entry name" value="FI18025P1"/>
    <property type="match status" value="1"/>
</dbReference>
<keyword evidence="2 5" id="KW-0238">DNA-binding</keyword>
<feature type="region of interest" description="Disordered" evidence="6">
    <location>
        <begin position="373"/>
        <end position="426"/>
    </location>
</feature>
<dbReference type="InterPro" id="IPR009071">
    <property type="entry name" value="HMG_box_dom"/>
</dbReference>
<dbReference type="SMART" id="SM00398">
    <property type="entry name" value="HMG"/>
    <property type="match status" value="1"/>
</dbReference>
<feature type="compositionally biased region" description="Polar residues" evidence="6">
    <location>
        <begin position="385"/>
        <end position="400"/>
    </location>
</feature>
<feature type="compositionally biased region" description="Polar residues" evidence="6">
    <location>
        <begin position="99"/>
        <end position="110"/>
    </location>
</feature>